<comment type="caution">
    <text evidence="1">The sequence shown here is derived from an EMBL/GenBank/DDBJ whole genome shotgun (WGS) entry which is preliminary data.</text>
</comment>
<protein>
    <submittedName>
        <fullName evidence="1">Uncharacterized protein</fullName>
    </submittedName>
</protein>
<dbReference type="AlphaFoldDB" id="N6VV53"/>
<dbReference type="HOGENOM" id="CLU_2465403_0_0_6"/>
<sequence>MLHASHSVKPGSVLFKQILSVVWLLLVWLGAQAALNELSGTVMETGVDSGVQVELDRSLSYFQKPCESCEGLVAEQRVPSDAFLSRSL</sequence>
<proteinExistence type="predicted"/>
<dbReference type="EMBL" id="APLQ01000014">
    <property type="protein sequence ID" value="ENO14065.1"/>
    <property type="molecule type" value="Genomic_DNA"/>
</dbReference>
<reference evidence="1 2" key="1">
    <citation type="journal article" date="2013" name="Genome Announc.">
        <title>Genome Sequence of the Polycyclic Aromatic Hydrocarbon-Degrading Bacterium Strain Marinobacter nanhaiticus D15-8WT.</title>
        <authorList>
            <person name="Cui Z."/>
            <person name="Gao W."/>
            <person name="Li Q."/>
            <person name="Xu G."/>
            <person name="Zheng L."/>
        </authorList>
    </citation>
    <scope>NUCLEOTIDE SEQUENCE [LARGE SCALE GENOMIC DNA]</scope>
    <source>
        <strain evidence="1 2">D15-8W</strain>
    </source>
</reference>
<organism evidence="1 2">
    <name type="scientific">Marinobacter nanhaiticus D15-8W</name>
    <dbReference type="NCBI Taxonomy" id="626887"/>
    <lineage>
        <taxon>Bacteria</taxon>
        <taxon>Pseudomonadati</taxon>
        <taxon>Pseudomonadota</taxon>
        <taxon>Gammaproteobacteria</taxon>
        <taxon>Pseudomonadales</taxon>
        <taxon>Marinobacteraceae</taxon>
        <taxon>Marinobacter</taxon>
    </lineage>
</organism>
<dbReference type="Proteomes" id="UP000013165">
    <property type="component" value="Unassembled WGS sequence"/>
</dbReference>
<dbReference type="PATRIC" id="fig|626887.3.peg.4354"/>
<evidence type="ECO:0000313" key="2">
    <source>
        <dbReference type="Proteomes" id="UP000013165"/>
    </source>
</evidence>
<name>N6VV53_9GAMM</name>
<dbReference type="RefSeq" id="WP_004582285.1">
    <property type="nucleotide sequence ID" value="NZ_AP028878.1"/>
</dbReference>
<evidence type="ECO:0000313" key="1">
    <source>
        <dbReference type="EMBL" id="ENO14065.1"/>
    </source>
</evidence>
<accession>N6VV53</accession>
<keyword evidence="2" id="KW-1185">Reference proteome</keyword>
<gene>
    <name evidence="1" type="ORF">J057_21765</name>
</gene>